<feature type="transmembrane region" description="Helical" evidence="8">
    <location>
        <begin position="767"/>
        <end position="785"/>
    </location>
</feature>
<dbReference type="InterPro" id="IPR026082">
    <property type="entry name" value="ABCA"/>
</dbReference>
<dbReference type="InterPro" id="IPR003439">
    <property type="entry name" value="ABC_transporter-like_ATP-bd"/>
</dbReference>
<keyword evidence="2 8" id="KW-0812">Transmembrane</keyword>
<evidence type="ECO:0000256" key="1">
    <source>
        <dbReference type="ARBA" id="ARBA00004141"/>
    </source>
</evidence>
<gene>
    <name evidence="9" type="ORF">OFUS_LOCUS1579</name>
</gene>
<keyword evidence="10" id="KW-1185">Reference proteome</keyword>
<dbReference type="EMBL" id="CAIIXF020000001">
    <property type="protein sequence ID" value="CAH1774058.1"/>
    <property type="molecule type" value="Genomic_DNA"/>
</dbReference>
<dbReference type="GO" id="GO:0005524">
    <property type="term" value="F:ATP binding"/>
    <property type="evidence" value="ECO:0007669"/>
    <property type="project" value="UniProtKB-KW"/>
</dbReference>
<feature type="transmembrane region" description="Helical" evidence="8">
    <location>
        <begin position="21"/>
        <end position="42"/>
    </location>
</feature>
<feature type="region of interest" description="Disordered" evidence="7">
    <location>
        <begin position="363"/>
        <end position="384"/>
    </location>
</feature>
<dbReference type="PROSITE" id="PS50893">
    <property type="entry name" value="ABC_TRANSPORTER_2"/>
    <property type="match status" value="2"/>
</dbReference>
<dbReference type="Gene3D" id="3.40.50.300">
    <property type="entry name" value="P-loop containing nucleotide triphosphate hydrolases"/>
    <property type="match status" value="2"/>
</dbReference>
<dbReference type="Proteomes" id="UP000749559">
    <property type="component" value="Unassembled WGS sequence"/>
</dbReference>
<dbReference type="InterPro" id="IPR056264">
    <property type="entry name" value="R2_ABCA1-4-like"/>
</dbReference>
<keyword evidence="3" id="KW-0547">Nucleotide-binding</keyword>
<keyword evidence="4" id="KW-0067">ATP-binding</keyword>
<evidence type="ECO:0000256" key="5">
    <source>
        <dbReference type="ARBA" id="ARBA00022989"/>
    </source>
</evidence>
<dbReference type="FunFam" id="3.40.50.300:FF:000327">
    <property type="entry name" value="ATP-binding cassette sub-family A member 3"/>
    <property type="match status" value="1"/>
</dbReference>
<dbReference type="FunFam" id="3.40.50.300:FF:000264">
    <property type="entry name" value="ATP-binding cassette, sub-family A (ABC1), member 1"/>
    <property type="match status" value="1"/>
</dbReference>
<proteinExistence type="predicted"/>
<dbReference type="InterPro" id="IPR017871">
    <property type="entry name" value="ABC_transporter-like_CS"/>
</dbReference>
<dbReference type="CDD" id="cd03263">
    <property type="entry name" value="ABC_subfamily_A"/>
    <property type="match status" value="2"/>
</dbReference>
<feature type="transmembrane region" description="Helical" evidence="8">
    <location>
        <begin position="662"/>
        <end position="683"/>
    </location>
</feature>
<dbReference type="SMART" id="SM00382">
    <property type="entry name" value="AAA"/>
    <property type="match status" value="2"/>
</dbReference>
<evidence type="ECO:0000256" key="4">
    <source>
        <dbReference type="ARBA" id="ARBA00022840"/>
    </source>
</evidence>
<evidence type="ECO:0000256" key="3">
    <source>
        <dbReference type="ARBA" id="ARBA00022741"/>
    </source>
</evidence>
<protein>
    <submittedName>
        <fullName evidence="9">Uncharacterized protein</fullName>
    </submittedName>
</protein>
<keyword evidence="6 8" id="KW-0472">Membrane</keyword>
<feature type="transmembrane region" description="Helical" evidence="8">
    <location>
        <begin position="1737"/>
        <end position="1759"/>
    </location>
</feature>
<evidence type="ECO:0000313" key="9">
    <source>
        <dbReference type="EMBL" id="CAH1774058.1"/>
    </source>
</evidence>
<dbReference type="InterPro" id="IPR013525">
    <property type="entry name" value="ABC2_TM"/>
</dbReference>
<dbReference type="SUPFAM" id="SSF52540">
    <property type="entry name" value="P-loop containing nucleoside triphosphate hydrolases"/>
    <property type="match status" value="2"/>
</dbReference>
<feature type="transmembrane region" description="Helical" evidence="8">
    <location>
        <begin position="1930"/>
        <end position="1952"/>
    </location>
</feature>
<evidence type="ECO:0000256" key="7">
    <source>
        <dbReference type="SAM" id="MobiDB-lite"/>
    </source>
</evidence>
<dbReference type="GO" id="GO:0016020">
    <property type="term" value="C:membrane"/>
    <property type="evidence" value="ECO:0007669"/>
    <property type="project" value="UniProtKB-SubCell"/>
</dbReference>
<reference evidence="9" key="1">
    <citation type="submission" date="2022-03" db="EMBL/GenBank/DDBJ databases">
        <authorList>
            <person name="Martin C."/>
        </authorList>
    </citation>
    <scope>NUCLEOTIDE SEQUENCE</scope>
</reference>
<feature type="transmembrane region" description="Helical" evidence="8">
    <location>
        <begin position="1819"/>
        <end position="1836"/>
    </location>
</feature>
<dbReference type="GO" id="GO:0016887">
    <property type="term" value="F:ATP hydrolysis activity"/>
    <property type="evidence" value="ECO:0007669"/>
    <property type="project" value="InterPro"/>
</dbReference>
<dbReference type="InterPro" id="IPR027417">
    <property type="entry name" value="P-loop_NTPase"/>
</dbReference>
<name>A0A8J1XZY1_OWEFU</name>
<feature type="region of interest" description="Disordered" evidence="7">
    <location>
        <begin position="2320"/>
        <end position="2339"/>
    </location>
</feature>
<feature type="transmembrane region" description="Helical" evidence="8">
    <location>
        <begin position="704"/>
        <end position="728"/>
    </location>
</feature>
<dbReference type="PROSITE" id="PS00211">
    <property type="entry name" value="ABC_TRANSPORTER_1"/>
    <property type="match status" value="1"/>
</dbReference>
<dbReference type="GO" id="GO:0140359">
    <property type="term" value="F:ABC-type transporter activity"/>
    <property type="evidence" value="ECO:0007669"/>
    <property type="project" value="InterPro"/>
</dbReference>
<dbReference type="PANTHER" id="PTHR19229">
    <property type="entry name" value="ATP-BINDING CASSETTE TRANSPORTER SUBFAMILY A ABCA"/>
    <property type="match status" value="1"/>
</dbReference>
<feature type="transmembrane region" description="Helical" evidence="8">
    <location>
        <begin position="1848"/>
        <end position="1872"/>
    </location>
</feature>
<dbReference type="InterPro" id="IPR003593">
    <property type="entry name" value="AAA+_ATPase"/>
</dbReference>
<dbReference type="GO" id="GO:0005319">
    <property type="term" value="F:lipid transporter activity"/>
    <property type="evidence" value="ECO:0007669"/>
    <property type="project" value="TreeGrafter"/>
</dbReference>
<dbReference type="PANTHER" id="PTHR19229:SF185">
    <property type="entry name" value="ABC TRANSPORTER DOMAIN-CONTAINING PROTEIN"/>
    <property type="match status" value="1"/>
</dbReference>
<feature type="transmembrane region" description="Helical" evidence="8">
    <location>
        <begin position="841"/>
        <end position="864"/>
    </location>
</feature>
<evidence type="ECO:0000313" key="10">
    <source>
        <dbReference type="Proteomes" id="UP000749559"/>
    </source>
</evidence>
<feature type="transmembrane region" description="Helical" evidence="8">
    <location>
        <begin position="740"/>
        <end position="762"/>
    </location>
</feature>
<feature type="transmembrane region" description="Helical" evidence="8">
    <location>
        <begin position="1443"/>
        <end position="1463"/>
    </location>
</feature>
<dbReference type="Pfam" id="PF00005">
    <property type="entry name" value="ABC_tran"/>
    <property type="match status" value="2"/>
</dbReference>
<dbReference type="OrthoDB" id="10255969at2759"/>
<feature type="region of interest" description="Disordered" evidence="7">
    <location>
        <begin position="1208"/>
        <end position="1239"/>
    </location>
</feature>
<accession>A0A8J1XZY1</accession>
<evidence type="ECO:0000256" key="8">
    <source>
        <dbReference type="SAM" id="Phobius"/>
    </source>
</evidence>
<organism evidence="9 10">
    <name type="scientific">Owenia fusiformis</name>
    <name type="common">Polychaete worm</name>
    <dbReference type="NCBI Taxonomy" id="6347"/>
    <lineage>
        <taxon>Eukaryota</taxon>
        <taxon>Metazoa</taxon>
        <taxon>Spiralia</taxon>
        <taxon>Lophotrochozoa</taxon>
        <taxon>Annelida</taxon>
        <taxon>Polychaeta</taxon>
        <taxon>Sedentaria</taxon>
        <taxon>Canalipalpata</taxon>
        <taxon>Sabellida</taxon>
        <taxon>Oweniida</taxon>
        <taxon>Oweniidae</taxon>
        <taxon>Owenia</taxon>
    </lineage>
</organism>
<evidence type="ECO:0000256" key="2">
    <source>
        <dbReference type="ARBA" id="ARBA00022692"/>
    </source>
</evidence>
<comment type="caution">
    <text evidence="9">The sequence shown here is derived from an EMBL/GenBank/DDBJ whole genome shotgun (WGS) entry which is preliminary data.</text>
</comment>
<keyword evidence="5 8" id="KW-1133">Transmembrane helix</keyword>
<evidence type="ECO:0000256" key="6">
    <source>
        <dbReference type="ARBA" id="ARBA00023136"/>
    </source>
</evidence>
<feature type="transmembrane region" description="Helical" evidence="8">
    <location>
        <begin position="1789"/>
        <end position="1807"/>
    </location>
</feature>
<dbReference type="Pfam" id="PF12698">
    <property type="entry name" value="ABC2_membrane_3"/>
    <property type="match status" value="2"/>
</dbReference>
<feature type="transmembrane region" description="Helical" evidence="8">
    <location>
        <begin position="1884"/>
        <end position="1902"/>
    </location>
</feature>
<comment type="subcellular location">
    <subcellularLocation>
        <location evidence="1">Membrane</location>
        <topology evidence="1">Multi-pass membrane protein</topology>
    </subcellularLocation>
</comment>
<feature type="compositionally biased region" description="Polar residues" evidence="7">
    <location>
        <begin position="1222"/>
        <end position="1237"/>
    </location>
</feature>
<sequence length="2380" mass="268041">MSFLRQLKLLLWKNFTLRRRQPGRIVIEIAWPLTLFIILAWVKSRGLQEMRHECHFDGKAMPSAGLAPFLQGIICTTNNTCHKKETDGEFAGQIQDFNTSLFFKLFRDSEVLFNNQSMEDELLRLIDDIKVLQILGEVTINGTLQGGFTVGSILVDPNVLRDQVISQNISLTPTIVNDILNASLNPIGLLNIATNMSNPLGSLNRELVCNTSWLENILVFSDPTTLNNVSQALCNLTMDEMNQLQADFVQDFDIVKTLTEVRNLTCNNAGECVNFDEETFELFRRFSQDVSNQDSFNALFVEGARLLADIQMLQNSSNADEELSMLVCGRREGALFPASSLFGALTNGTSGAMPDFSSYQQGAFERRRKKRDTDDSDTYQRDNTTTDYCNDLEASLKDNAATRVLWNQVKPLIRGKVPFTPNTPAVQKIVKMANGTFEDIGRIRTLAEAWLENEPAIYNFLDTNPAVRGAYIIMNTRCQAGETWACVWARFLYNGPKAPGSYDWRDSIKSVTDILNMTKSLVECFEVEKFVGYDNETELVKASWKLISENKFWAAIEFDADQFGDDGETIPQHLNYKIRMETKRVDSTKSLMDSFWKPGSRRSPLTDMKYVAYGFVYLQDMLDHGYAQELNKMEEKVGVYLQQFPYPCYIYDTFTRAISRSLPLFMVLAWIYSVSMIVKGIVYEKEKRLKEVMKMMGLTNGIHWLAWFITCFIMMFITVILLVVVLSVGKVLAHSDPSVLLVFMICFTTATIMQCFLISVLFSRANLAAACGAIIYFVLYLPYTIMLRWEEDLTVTAKNLAGLSSTVAFSWGTNYLSRYEEQGVGAQWSNIWKSPIPSDNYNLVMCMLMLLIDSVVYMVLAWYIEAVFPGEFGVPKPFYFPFTKSYWCGHSYRAEDREANNTYNVDHTFEMNDNQRGSEEFEAEPRDKKLGVAIKGLKKVYSRGKKLAVNQLSINFYEDHITSFLGHNGAGKTTTMSILTGLFPPTEGTAYIYDKDIRLDMDEIRQSLGMCPQYNVLFDCLTVEEHLWFYASLKGMDTKTIQPELEKMVVDIGLPHKVKEESKNLSGGMKRKLSVGIAFVGGSKTVILDEPTAGVDPYARRQIWELLLKYRKGRTILLSTHFMDEADILGDRIAIISQGKLKCCGSSLFLKSRYGSGYYLTMVKGVQPAYNTGPETEKKPDTDEAIRPGSSLSAATIKEIHAELDGASEVDEGVADVDKSDTASSRDTPPASETNEVLTPCDDDKVTEFVERYIPDAVLVENIGTELCYQLSSDGASDGSFERLFRGLDKNMADLGVSTYGVSDTTLEEVFLKVADESENGELTDETRRSTLDIMTEGGRYPRPISRLSFRSKCRSFFGKNGKIDSKGLLSSNPYLDDSVSIGGQSVDRASTSVDIGSEVENCNGTGSYKISGFPLIRRQFVALFIKRFHHVRKSRKGFVSEILLPAGFVCLALLIASIIPPYEQDPPLELHPWQYSNVKGKQDQQLFTFYSNDAPDNKYAARFEELMHTGPGPGTRCMNSSIYEISGFPCQNQYANSKWSPIPEYNANMTSDCDCSTGRQECPAGAEGPEPPYKTLQTTDFLYNMTMRNISDWIRKTRWDDQYFQKRYGGFSFGEVNQDVNVNVTGVNNLLQRIYKEFNDRDIPGLQFNVSQNITEDFENLLNDLYTRNNAKVWFNNKGWASMPIYMNVMNNMILRANLPASEDPHNYGITTYSFPVNLTKSQLDDKLLDSSVIDVLIAICVIFALSFIPASFVIYLIEERTSNSKHLQFVSGVNPVIYWLSNFAWDMLNYAIPAILVILIFLAFNQKAYVSAANFPVLLLLLFLYGWSIVPMMYPACYVFEVPSSAFVGLSCINVFLGFTSTIATFTLQLFNDDELTNINNILMQVFLVLPHYCLGRGLFDLTRNQLQSDILAQYGESSFTDPFKWDLVGRNLCCMAIQGVVFFAFNLLLQYRFFCSPRFIKPRETNLDDEDEDVARERQRVITGGANDDMLRIEELTKVYRTRKGKHTAVDGVCVGIPRGECFGLLGVNGAGKTTMFKMLTGDVPVTKGDAYLDKHSILTEMTSVHQSLGYCPQFDALDPLLTGEEHLQFYARLRGVPEKEVTTVAKWCIQKLGLSAYANKCSEDYSGGNKRKLSTAISLVGNPPVVFLDEPTTGMDPKARRFLWNCISNNIKQGRSVILTSHSMEECEALCGRIAIMVNGKFQCLGSVQHLKNRFGEGYTIILRVSGSNPILTPLIKRLEQHFPDALLKEKHHNMLQYQLGEKGDSLANIFSTMENLRVEFNIEDYSVSQTTLDQVFINFAKKQSDLLDDELAAQAAVGGESESQSNQNKSDLTSGVHYDNVQETDHEPSLYGSQVDLLPGNSHANPANQQTLSFA</sequence>
<feature type="compositionally biased region" description="Polar residues" evidence="7">
    <location>
        <begin position="2326"/>
        <end position="2338"/>
    </location>
</feature>
<dbReference type="Pfam" id="PF23321">
    <property type="entry name" value="R1_ABCA1"/>
    <property type="match status" value="1"/>
</dbReference>